<proteinExistence type="predicted"/>
<name>A0A645GKD3_9ZZZZ</name>
<sequence>MAAYLRPLSIQQVHPHIVGAEVAGGRQRPRRICVGACRTECQRTQVPRRVHRIEHIRERASRRGGIGPAFCMDGGSRLGGRVSQRPLGPGQALVGRGVVVGA</sequence>
<reference evidence="1" key="1">
    <citation type="submission" date="2019-08" db="EMBL/GenBank/DDBJ databases">
        <authorList>
            <person name="Kucharzyk K."/>
            <person name="Murdoch R.W."/>
            <person name="Higgins S."/>
            <person name="Loffler F."/>
        </authorList>
    </citation>
    <scope>NUCLEOTIDE SEQUENCE</scope>
</reference>
<accession>A0A645GKD3</accession>
<dbReference type="AlphaFoldDB" id="A0A645GKD3"/>
<dbReference type="EMBL" id="VSSQ01075788">
    <property type="protein sequence ID" value="MPN26309.1"/>
    <property type="molecule type" value="Genomic_DNA"/>
</dbReference>
<gene>
    <name evidence="1" type="ORF">SDC9_173733</name>
</gene>
<evidence type="ECO:0000313" key="1">
    <source>
        <dbReference type="EMBL" id="MPN26309.1"/>
    </source>
</evidence>
<organism evidence="1">
    <name type="scientific">bioreactor metagenome</name>
    <dbReference type="NCBI Taxonomy" id="1076179"/>
    <lineage>
        <taxon>unclassified sequences</taxon>
        <taxon>metagenomes</taxon>
        <taxon>ecological metagenomes</taxon>
    </lineage>
</organism>
<comment type="caution">
    <text evidence="1">The sequence shown here is derived from an EMBL/GenBank/DDBJ whole genome shotgun (WGS) entry which is preliminary data.</text>
</comment>
<protein>
    <submittedName>
        <fullName evidence="1">Uncharacterized protein</fullName>
    </submittedName>
</protein>